<evidence type="ECO:0000256" key="11">
    <source>
        <dbReference type="ARBA" id="ARBA00022741"/>
    </source>
</evidence>
<comment type="similarity">
    <text evidence="4 15">Belongs to the purine/pyrimidine phosphoribosyltransferase family.</text>
</comment>
<comment type="catalytic activity">
    <reaction evidence="13">
        <text>GMP + diphosphate = guanine + 5-phospho-alpha-D-ribose 1-diphosphate</text>
        <dbReference type="Rhea" id="RHEA:25424"/>
        <dbReference type="ChEBI" id="CHEBI:16235"/>
        <dbReference type="ChEBI" id="CHEBI:33019"/>
        <dbReference type="ChEBI" id="CHEBI:58017"/>
        <dbReference type="ChEBI" id="CHEBI:58115"/>
        <dbReference type="EC" id="2.4.2.8"/>
    </reaction>
    <physiologicalReaction direction="right-to-left" evidence="13">
        <dbReference type="Rhea" id="RHEA:25426"/>
    </physiologicalReaction>
</comment>
<keyword evidence="8 15" id="KW-0808">Transferase</keyword>
<dbReference type="GO" id="GO:0004422">
    <property type="term" value="F:hypoxanthine phosphoribosyltransferase activity"/>
    <property type="evidence" value="ECO:0007669"/>
    <property type="project" value="InterPro"/>
</dbReference>
<dbReference type="GO" id="GO:0000287">
    <property type="term" value="F:magnesium ion binding"/>
    <property type="evidence" value="ECO:0007669"/>
    <property type="project" value="TreeGrafter"/>
</dbReference>
<evidence type="ECO:0000256" key="13">
    <source>
        <dbReference type="ARBA" id="ARBA00048811"/>
    </source>
</evidence>
<evidence type="ECO:0000313" key="17">
    <source>
        <dbReference type="EMBL" id="QEK53336.1"/>
    </source>
</evidence>
<dbReference type="GO" id="GO:0032264">
    <property type="term" value="P:IMP salvage"/>
    <property type="evidence" value="ECO:0007669"/>
    <property type="project" value="UniProtKB-UniPathway"/>
</dbReference>
<evidence type="ECO:0000256" key="12">
    <source>
        <dbReference type="ARBA" id="ARBA00022842"/>
    </source>
</evidence>
<keyword evidence="12 15" id="KW-0460">Magnesium</keyword>
<evidence type="ECO:0000256" key="8">
    <source>
        <dbReference type="ARBA" id="ARBA00022679"/>
    </source>
</evidence>
<proteinExistence type="inferred from homology"/>
<dbReference type="EC" id="2.4.2.8" evidence="5 15"/>
<dbReference type="InterPro" id="IPR050408">
    <property type="entry name" value="HGPRT"/>
</dbReference>
<keyword evidence="9 15" id="KW-0479">Metal-binding</keyword>
<dbReference type="GO" id="GO:0006178">
    <property type="term" value="P:guanine salvage"/>
    <property type="evidence" value="ECO:0007669"/>
    <property type="project" value="TreeGrafter"/>
</dbReference>
<evidence type="ECO:0000256" key="7">
    <source>
        <dbReference type="ARBA" id="ARBA00022676"/>
    </source>
</evidence>
<evidence type="ECO:0000256" key="6">
    <source>
        <dbReference type="ARBA" id="ARBA00022490"/>
    </source>
</evidence>
<dbReference type="GO" id="GO:0046100">
    <property type="term" value="P:hypoxanthine metabolic process"/>
    <property type="evidence" value="ECO:0007669"/>
    <property type="project" value="TreeGrafter"/>
</dbReference>
<accession>A0A5C0VLL3</accession>
<gene>
    <name evidence="17" type="primary">hpt</name>
    <name evidence="17" type="ORF">FYC62_13590</name>
</gene>
<organism evidence="17 18">
    <name type="scientific">Pedobacter aquae</name>
    <dbReference type="NCBI Taxonomy" id="2605747"/>
    <lineage>
        <taxon>Bacteria</taxon>
        <taxon>Pseudomonadati</taxon>
        <taxon>Bacteroidota</taxon>
        <taxon>Sphingobacteriia</taxon>
        <taxon>Sphingobacteriales</taxon>
        <taxon>Sphingobacteriaceae</taxon>
        <taxon>Pedobacter</taxon>
    </lineage>
</organism>
<dbReference type="Proteomes" id="UP000323653">
    <property type="component" value="Chromosome"/>
</dbReference>
<keyword evidence="18" id="KW-1185">Reference proteome</keyword>
<comment type="subcellular location">
    <subcellularLocation>
        <location evidence="2 15">Cytoplasm</location>
    </subcellularLocation>
</comment>
<dbReference type="EMBL" id="CP043329">
    <property type="protein sequence ID" value="QEK53336.1"/>
    <property type="molecule type" value="Genomic_DNA"/>
</dbReference>
<feature type="domain" description="Phosphoribosyltransferase" evidence="16">
    <location>
        <begin position="19"/>
        <end position="165"/>
    </location>
</feature>
<dbReference type="SUPFAM" id="SSF53271">
    <property type="entry name" value="PRTase-like"/>
    <property type="match status" value="1"/>
</dbReference>
<evidence type="ECO:0000256" key="5">
    <source>
        <dbReference type="ARBA" id="ARBA00011895"/>
    </source>
</evidence>
<dbReference type="PANTHER" id="PTHR43340">
    <property type="entry name" value="HYPOXANTHINE-GUANINE PHOSPHORIBOSYLTRANSFERASE"/>
    <property type="match status" value="1"/>
</dbReference>
<dbReference type="RefSeq" id="WP_149075929.1">
    <property type="nucleotide sequence ID" value="NZ_CP043329.1"/>
</dbReference>
<reference evidence="17 18" key="1">
    <citation type="submission" date="2019-08" db="EMBL/GenBank/DDBJ databases">
        <title>Pedobacter sp. nov., isolated from Han river, South Korea.</title>
        <authorList>
            <person name="Lee D.-H."/>
            <person name="Kim Y.-S."/>
            <person name="Hwang E.-M."/>
            <person name="Le Tran T.C."/>
            <person name="Cha C.-J."/>
        </authorList>
    </citation>
    <scope>NUCLEOTIDE SEQUENCE [LARGE SCALE GENOMIC DNA]</scope>
    <source>
        <strain evidence="17 18">CJ43</strain>
    </source>
</reference>
<name>A0A5C0VLL3_9SPHI</name>
<evidence type="ECO:0000256" key="3">
    <source>
        <dbReference type="ARBA" id="ARBA00004669"/>
    </source>
</evidence>
<evidence type="ECO:0000256" key="4">
    <source>
        <dbReference type="ARBA" id="ARBA00008391"/>
    </source>
</evidence>
<dbReference type="Gene3D" id="3.40.50.2020">
    <property type="match status" value="1"/>
</dbReference>
<dbReference type="UniPathway" id="UPA00591">
    <property type="reaction ID" value="UER00648"/>
</dbReference>
<dbReference type="KEGG" id="pej:FYC62_13590"/>
<dbReference type="GO" id="GO:0005829">
    <property type="term" value="C:cytosol"/>
    <property type="evidence" value="ECO:0007669"/>
    <property type="project" value="TreeGrafter"/>
</dbReference>
<comment type="catalytic activity">
    <reaction evidence="14">
        <text>IMP + diphosphate = hypoxanthine + 5-phospho-alpha-D-ribose 1-diphosphate</text>
        <dbReference type="Rhea" id="RHEA:17973"/>
        <dbReference type="ChEBI" id="CHEBI:17368"/>
        <dbReference type="ChEBI" id="CHEBI:33019"/>
        <dbReference type="ChEBI" id="CHEBI:58017"/>
        <dbReference type="ChEBI" id="CHEBI:58053"/>
        <dbReference type="EC" id="2.4.2.8"/>
    </reaction>
    <physiologicalReaction direction="right-to-left" evidence="14">
        <dbReference type="Rhea" id="RHEA:17975"/>
    </physiologicalReaction>
</comment>
<dbReference type="InterPro" id="IPR000836">
    <property type="entry name" value="PRTase_dom"/>
</dbReference>
<evidence type="ECO:0000256" key="2">
    <source>
        <dbReference type="ARBA" id="ARBA00004496"/>
    </source>
</evidence>
<dbReference type="GO" id="GO:0000166">
    <property type="term" value="F:nucleotide binding"/>
    <property type="evidence" value="ECO:0007669"/>
    <property type="project" value="UniProtKB-KW"/>
</dbReference>
<evidence type="ECO:0000256" key="10">
    <source>
        <dbReference type="ARBA" id="ARBA00022726"/>
    </source>
</evidence>
<evidence type="ECO:0000259" key="16">
    <source>
        <dbReference type="Pfam" id="PF00156"/>
    </source>
</evidence>
<dbReference type="CDD" id="cd06223">
    <property type="entry name" value="PRTases_typeI"/>
    <property type="match status" value="1"/>
</dbReference>
<comment type="cofactor">
    <cofactor evidence="1 15">
        <name>Mg(2+)</name>
        <dbReference type="ChEBI" id="CHEBI:18420"/>
    </cofactor>
</comment>
<keyword evidence="6 15" id="KW-0963">Cytoplasm</keyword>
<dbReference type="GO" id="GO:0052657">
    <property type="term" value="F:guanine phosphoribosyltransferase activity"/>
    <property type="evidence" value="ECO:0007669"/>
    <property type="project" value="RHEA"/>
</dbReference>
<keyword evidence="11 15" id="KW-0547">Nucleotide-binding</keyword>
<dbReference type="GO" id="GO:0032263">
    <property type="term" value="P:GMP salvage"/>
    <property type="evidence" value="ECO:0007669"/>
    <property type="project" value="TreeGrafter"/>
</dbReference>
<dbReference type="InterPro" id="IPR029057">
    <property type="entry name" value="PRTase-like"/>
</dbReference>
<evidence type="ECO:0000313" key="18">
    <source>
        <dbReference type="Proteomes" id="UP000323653"/>
    </source>
</evidence>
<evidence type="ECO:0000256" key="1">
    <source>
        <dbReference type="ARBA" id="ARBA00001946"/>
    </source>
</evidence>
<dbReference type="GO" id="GO:0006166">
    <property type="term" value="P:purine ribonucleoside salvage"/>
    <property type="evidence" value="ECO:0007669"/>
    <property type="project" value="UniProtKB-KW"/>
</dbReference>
<dbReference type="NCBIfam" id="TIGR01203">
    <property type="entry name" value="HGPRTase"/>
    <property type="match status" value="1"/>
</dbReference>
<dbReference type="PANTHER" id="PTHR43340:SF1">
    <property type="entry name" value="HYPOXANTHINE PHOSPHORIBOSYLTRANSFERASE"/>
    <property type="match status" value="1"/>
</dbReference>
<dbReference type="InterPro" id="IPR005904">
    <property type="entry name" value="Hxn_phspho_trans"/>
</dbReference>
<evidence type="ECO:0000256" key="14">
    <source>
        <dbReference type="ARBA" id="ARBA00049402"/>
    </source>
</evidence>
<dbReference type="AlphaFoldDB" id="A0A5C0VLL3"/>
<keyword evidence="10 15" id="KW-0660">Purine salvage</keyword>
<keyword evidence="7 15" id="KW-0328">Glycosyltransferase</keyword>
<evidence type="ECO:0000256" key="9">
    <source>
        <dbReference type="ARBA" id="ARBA00022723"/>
    </source>
</evidence>
<protein>
    <recommendedName>
        <fullName evidence="5 15">Hypoxanthine phosphoribosyltransferase</fullName>
        <ecNumber evidence="5 15">2.4.2.8</ecNumber>
    </recommendedName>
</protein>
<sequence>MNLTIDDKTFEPFIDANMIEKRVRLLGIQMNVDYEEKVPIFIGVLNGSFLFMADLMKEINISCEMAFVKVSSYHGETQSSGNIIEEYPLSVDIENRDIILVEDIIDTGRTLNYLIEKFKTKNPASIKVASLLLKPEALQVKIDEIAYIGFEIANDFVVGYGLDYKGLGRNTKDIYRLCSDL</sequence>
<comment type="pathway">
    <text evidence="3 15">Purine metabolism; IMP biosynthesis via salvage pathway; IMP from hypoxanthine: step 1/1.</text>
</comment>
<evidence type="ECO:0000256" key="15">
    <source>
        <dbReference type="RuleBase" id="RU364099"/>
    </source>
</evidence>
<dbReference type="Pfam" id="PF00156">
    <property type="entry name" value="Pribosyltran"/>
    <property type="match status" value="1"/>
</dbReference>